<dbReference type="InterPro" id="IPR010987">
    <property type="entry name" value="Glutathione-S-Trfase_C-like"/>
</dbReference>
<dbReference type="AlphaFoldDB" id="A0A8J3AY04"/>
<comment type="caution">
    <text evidence="4">The sequence shown here is derived from an EMBL/GenBank/DDBJ whole genome shotgun (WGS) entry which is preliminary data.</text>
</comment>
<dbReference type="PROSITE" id="PS50405">
    <property type="entry name" value="GST_CTER"/>
    <property type="match status" value="1"/>
</dbReference>
<evidence type="ECO:0000313" key="4">
    <source>
        <dbReference type="EMBL" id="GGI54221.1"/>
    </source>
</evidence>
<dbReference type="SFLD" id="SFLDG00358">
    <property type="entry name" value="Main_(cytGST)"/>
    <property type="match status" value="1"/>
</dbReference>
<dbReference type="Gene3D" id="3.40.30.10">
    <property type="entry name" value="Glutaredoxin"/>
    <property type="match status" value="1"/>
</dbReference>
<dbReference type="Proteomes" id="UP000627205">
    <property type="component" value="Unassembled WGS sequence"/>
</dbReference>
<reference evidence="4" key="2">
    <citation type="submission" date="2020-09" db="EMBL/GenBank/DDBJ databases">
        <authorList>
            <person name="Sun Q."/>
            <person name="Sedlacek I."/>
        </authorList>
    </citation>
    <scope>NUCLEOTIDE SEQUENCE</scope>
    <source>
        <strain evidence="4">CCM 7664</strain>
    </source>
</reference>
<dbReference type="SFLD" id="SFLDS00019">
    <property type="entry name" value="Glutathione_Transferase_(cytos"/>
    <property type="match status" value="1"/>
</dbReference>
<reference evidence="4" key="1">
    <citation type="journal article" date="2014" name="Int. J. Syst. Evol. Microbiol.">
        <title>Complete genome sequence of Corynebacterium casei LMG S-19264T (=DSM 44701T), isolated from a smear-ripened cheese.</title>
        <authorList>
            <consortium name="US DOE Joint Genome Institute (JGI-PGF)"/>
            <person name="Walter F."/>
            <person name="Albersmeier A."/>
            <person name="Kalinowski J."/>
            <person name="Ruckert C."/>
        </authorList>
    </citation>
    <scope>NUCLEOTIDE SEQUENCE</scope>
    <source>
        <strain evidence="4">CCM 7664</strain>
    </source>
</reference>
<evidence type="ECO:0000313" key="5">
    <source>
        <dbReference type="Proteomes" id="UP000627205"/>
    </source>
</evidence>
<name>A0A8J3AY04_9BURK</name>
<evidence type="ECO:0000256" key="1">
    <source>
        <dbReference type="ARBA" id="ARBA00011738"/>
    </source>
</evidence>
<protein>
    <submittedName>
        <fullName evidence="4">Glutathione S-transferase</fullName>
    </submittedName>
</protein>
<feature type="domain" description="GST N-terminal" evidence="2">
    <location>
        <begin position="1"/>
        <end position="80"/>
    </location>
</feature>
<dbReference type="SFLD" id="SFLDG01151">
    <property type="entry name" value="Main.2:_Nu-like"/>
    <property type="match status" value="1"/>
</dbReference>
<dbReference type="InterPro" id="IPR036249">
    <property type="entry name" value="Thioredoxin-like_sf"/>
</dbReference>
<dbReference type="InterPro" id="IPR036282">
    <property type="entry name" value="Glutathione-S-Trfase_C_sf"/>
</dbReference>
<dbReference type="PANTHER" id="PTHR43969">
    <property type="entry name" value="GLUTATHIONE S TRANSFERASE D10, ISOFORM A-RELATED"/>
    <property type="match status" value="1"/>
</dbReference>
<dbReference type="SUPFAM" id="SSF52833">
    <property type="entry name" value="Thioredoxin-like"/>
    <property type="match status" value="1"/>
</dbReference>
<dbReference type="Pfam" id="PF00043">
    <property type="entry name" value="GST_C"/>
    <property type="match status" value="1"/>
</dbReference>
<dbReference type="InterPro" id="IPR040079">
    <property type="entry name" value="Glutathione_S-Trfase"/>
</dbReference>
<dbReference type="GO" id="GO:0006749">
    <property type="term" value="P:glutathione metabolic process"/>
    <property type="evidence" value="ECO:0007669"/>
    <property type="project" value="TreeGrafter"/>
</dbReference>
<dbReference type="EMBL" id="BMDP01000002">
    <property type="protein sequence ID" value="GGI54221.1"/>
    <property type="molecule type" value="Genomic_DNA"/>
</dbReference>
<dbReference type="SUPFAM" id="SSF47616">
    <property type="entry name" value="GST C-terminal domain-like"/>
    <property type="match status" value="1"/>
</dbReference>
<dbReference type="Pfam" id="PF13417">
    <property type="entry name" value="GST_N_3"/>
    <property type="match status" value="1"/>
</dbReference>
<dbReference type="Gene3D" id="1.20.1050.10">
    <property type="match status" value="1"/>
</dbReference>
<dbReference type="InterPro" id="IPR004046">
    <property type="entry name" value="GST_C"/>
</dbReference>
<keyword evidence="5" id="KW-1185">Reference proteome</keyword>
<evidence type="ECO:0000259" key="3">
    <source>
        <dbReference type="PROSITE" id="PS50405"/>
    </source>
</evidence>
<dbReference type="GO" id="GO:0004364">
    <property type="term" value="F:glutathione transferase activity"/>
    <property type="evidence" value="ECO:0007669"/>
    <property type="project" value="TreeGrafter"/>
</dbReference>
<accession>A0A8J3AY04</accession>
<comment type="subunit">
    <text evidence="1">Homodimer.</text>
</comment>
<dbReference type="PROSITE" id="PS50404">
    <property type="entry name" value="GST_NTER"/>
    <property type="match status" value="1"/>
</dbReference>
<dbReference type="CDD" id="cd03206">
    <property type="entry name" value="GST_C_7"/>
    <property type="match status" value="1"/>
</dbReference>
<evidence type="ECO:0000259" key="2">
    <source>
        <dbReference type="PROSITE" id="PS50404"/>
    </source>
</evidence>
<dbReference type="InterPro" id="IPR004045">
    <property type="entry name" value="Glutathione_S-Trfase_N"/>
</dbReference>
<sequence>MTIKLYGVPLSGHCHRVALLLDMLQLPHEFIEAGADVRRSEAFLKLNPLGQIPVLIDGDLVLSDSNAILTYLSTRYAAQSHWYPTEAVAVAHVQRWLSIAAGEVRYGPASARMTALWNAPGEVDPTLAEKIATRLFRMMESHLAQRQWLATQNSTIADLACYSYIAHASEGRLSLEAYPAIRAWLQRVESLPHFRAMPTSPLPASSVTAAS</sequence>
<proteinExistence type="predicted"/>
<dbReference type="RefSeq" id="WP_229724005.1">
    <property type="nucleotide sequence ID" value="NZ_BMDP01000002.1"/>
</dbReference>
<dbReference type="PANTHER" id="PTHR43969:SF9">
    <property type="entry name" value="GLUTATHIONE S TRANSFERASE D10, ISOFORM A-RELATED"/>
    <property type="match status" value="1"/>
</dbReference>
<feature type="domain" description="GST C-terminal" evidence="3">
    <location>
        <begin position="86"/>
        <end position="207"/>
    </location>
</feature>
<organism evidence="4 5">
    <name type="scientific">Oxalicibacterium solurbis</name>
    <dbReference type="NCBI Taxonomy" id="69280"/>
    <lineage>
        <taxon>Bacteria</taxon>
        <taxon>Pseudomonadati</taxon>
        <taxon>Pseudomonadota</taxon>
        <taxon>Betaproteobacteria</taxon>
        <taxon>Burkholderiales</taxon>
        <taxon>Oxalobacteraceae</taxon>
        <taxon>Oxalicibacterium</taxon>
    </lineage>
</organism>
<gene>
    <name evidence="4" type="primary">gst-2</name>
    <name evidence="4" type="ORF">GCM10011430_13950</name>
</gene>